<accession>A0A0A9HKX0</accession>
<evidence type="ECO:0000313" key="1">
    <source>
        <dbReference type="EMBL" id="JAE37402.1"/>
    </source>
</evidence>
<name>A0A0A9HKX0_ARUDO</name>
<dbReference type="AlphaFoldDB" id="A0A0A9HKX0"/>
<proteinExistence type="predicted"/>
<reference evidence="1" key="1">
    <citation type="submission" date="2014-09" db="EMBL/GenBank/DDBJ databases">
        <authorList>
            <person name="Magalhaes I.L.F."/>
            <person name="Oliveira U."/>
            <person name="Santos F.R."/>
            <person name="Vidigal T.H.D.A."/>
            <person name="Brescovit A.D."/>
            <person name="Santos A.J."/>
        </authorList>
    </citation>
    <scope>NUCLEOTIDE SEQUENCE</scope>
    <source>
        <tissue evidence="1">Shoot tissue taken approximately 20 cm above the soil surface</tissue>
    </source>
</reference>
<organism evidence="1">
    <name type="scientific">Arundo donax</name>
    <name type="common">Giant reed</name>
    <name type="synonym">Donax arundinaceus</name>
    <dbReference type="NCBI Taxonomy" id="35708"/>
    <lineage>
        <taxon>Eukaryota</taxon>
        <taxon>Viridiplantae</taxon>
        <taxon>Streptophyta</taxon>
        <taxon>Embryophyta</taxon>
        <taxon>Tracheophyta</taxon>
        <taxon>Spermatophyta</taxon>
        <taxon>Magnoliopsida</taxon>
        <taxon>Liliopsida</taxon>
        <taxon>Poales</taxon>
        <taxon>Poaceae</taxon>
        <taxon>PACMAD clade</taxon>
        <taxon>Arundinoideae</taxon>
        <taxon>Arundineae</taxon>
        <taxon>Arundo</taxon>
    </lineage>
</organism>
<reference evidence="1" key="2">
    <citation type="journal article" date="2015" name="Data Brief">
        <title>Shoot transcriptome of the giant reed, Arundo donax.</title>
        <authorList>
            <person name="Barrero R.A."/>
            <person name="Guerrero F.D."/>
            <person name="Moolhuijzen P."/>
            <person name="Goolsby J.A."/>
            <person name="Tidwell J."/>
            <person name="Bellgard S.E."/>
            <person name="Bellgard M.I."/>
        </authorList>
    </citation>
    <scope>NUCLEOTIDE SEQUENCE</scope>
    <source>
        <tissue evidence="1">Shoot tissue taken approximately 20 cm above the soil surface</tissue>
    </source>
</reference>
<dbReference type="EMBL" id="GBRH01160494">
    <property type="protein sequence ID" value="JAE37402.1"/>
    <property type="molecule type" value="Transcribed_RNA"/>
</dbReference>
<sequence length="34" mass="3894">MEEEHFHGWLTLSGTEASEKVLFRVFVMAATLQV</sequence>
<protein>
    <submittedName>
        <fullName evidence="1">Uncharacterized protein</fullName>
    </submittedName>
</protein>